<dbReference type="EMBL" id="AZXY01000002">
    <property type="protein sequence ID" value="KSZ59882.1"/>
    <property type="molecule type" value="Genomic_DNA"/>
</dbReference>
<dbReference type="RefSeq" id="WP_060651208.1">
    <property type="nucleotide sequence ID" value="NZ_AZXY01000002.1"/>
</dbReference>
<accession>A0A0V9UPF3</accession>
<dbReference type="Proteomes" id="UP000053060">
    <property type="component" value="Unassembled WGS sequence"/>
</dbReference>
<name>A0A0V9UPF3_9NOCA</name>
<evidence type="ECO:0000313" key="1">
    <source>
        <dbReference type="EMBL" id="KSZ59882.1"/>
    </source>
</evidence>
<reference evidence="2" key="1">
    <citation type="submission" date="2015-01" db="EMBL/GenBank/DDBJ databases">
        <title>Draft genome sequence of Rhodococcus pyridinivorans strain KG-16, a hydrocarbon-degrading bacterium.</title>
        <authorList>
            <person name="Aggarwal R.K."/>
            <person name="Dawar C."/>
        </authorList>
    </citation>
    <scope>NUCLEOTIDE SEQUENCE [LARGE SCALE GENOMIC DNA]</scope>
    <source>
        <strain evidence="2">KG-16</strain>
    </source>
</reference>
<evidence type="ECO:0008006" key="3">
    <source>
        <dbReference type="Google" id="ProtNLM"/>
    </source>
</evidence>
<comment type="caution">
    <text evidence="1">The sequence shown here is derived from an EMBL/GenBank/DDBJ whole genome shotgun (WGS) entry which is preliminary data.</text>
</comment>
<sequence>MSTSPSTPDPTMDAISAAVLRGRDGDTESARRDLLSLWERIGTAGDAFHRCTLAHYLADLYDDPAESLVWNVRALDAADALTDERAQRHHDTLRVAGFYPSLYLNLADDFRRLGSFRAAAEHLDRAQDHLSALPDDPYGDTIRTAVHEVRQAIADRDTAPRASAPGTTR</sequence>
<dbReference type="AlphaFoldDB" id="A0A0V9UPF3"/>
<reference evidence="1 2" key="2">
    <citation type="journal article" date="2016" name="Genome Announc.">
        <title>Draft Genome Sequence of a Versatile Hydrocarbon-Degrading Bacterium, Rhodococcus pyridinivorans Strain KG-16, Collected from Oil Fields in India.</title>
        <authorList>
            <person name="Aggarwal R.K."/>
            <person name="Dawar C."/>
            <person name="Phanindranath R."/>
            <person name="Mutnuri L."/>
            <person name="Dayal A.M."/>
        </authorList>
    </citation>
    <scope>NUCLEOTIDE SEQUENCE [LARGE SCALE GENOMIC DNA]</scope>
    <source>
        <strain evidence="1 2">KG-16</strain>
    </source>
</reference>
<organism evidence="1 2">
    <name type="scientific">Rhodococcus pyridinivorans KG-16</name>
    <dbReference type="NCBI Taxonomy" id="1441730"/>
    <lineage>
        <taxon>Bacteria</taxon>
        <taxon>Bacillati</taxon>
        <taxon>Actinomycetota</taxon>
        <taxon>Actinomycetes</taxon>
        <taxon>Mycobacteriales</taxon>
        <taxon>Nocardiaceae</taxon>
        <taxon>Rhodococcus</taxon>
    </lineage>
</organism>
<evidence type="ECO:0000313" key="2">
    <source>
        <dbReference type="Proteomes" id="UP000053060"/>
    </source>
</evidence>
<gene>
    <name evidence="1" type="ORF">Z045_06980</name>
</gene>
<dbReference type="PATRIC" id="fig|1441730.3.peg.1467"/>
<protein>
    <recommendedName>
        <fullName evidence="3">Tetratricopeptide repeat protein</fullName>
    </recommendedName>
</protein>
<proteinExistence type="predicted"/>